<feature type="domain" description="Zn(2)-C6 fungal-type" evidence="3">
    <location>
        <begin position="25"/>
        <end position="54"/>
    </location>
</feature>
<dbReference type="PANTHER" id="PTHR47431:SF5">
    <property type="entry name" value="ZN(II)2CYS6 TRANSCRIPTION FACTOR (EUROFUNG)"/>
    <property type="match status" value="1"/>
</dbReference>
<sequence length="691" mass="76203">MTDVMRSAPSVGAKKKFATPPVKIACLSCRASRTRCDGGKPCASCRTRDKECEYRPSRRGGARVRRKRPPEAASKNPLQVQVNEMPETPQEPIPLTNYVDPGAGLVQLQDMFQDSDFIFDTLFMTAIPGSTSDDSSSAMPSNLACPPPIPMVRTYQDDSAILEAYYVFIHPYFPILPAPSHIPLDRPISRPQNHVDEFEAGFEPSSPISLAISAILALIPCPDDVNYLSQESVMFRRKYSHYLAQSAIEGIESEHELPDSSTSPERALQAEDESTRLPFHAGVPQELESIIALDLLSVYEYAQRGNIKKMQRRAMQALMSAMQLFLHTNPPDDGFAEAKRRVWWMTYICTCQGSIVSNSKPMFETFLPSFSTAFPIIESDPEAFPVFIQAQQAILGATQFVIELNRAVEARADMSQIYEKMKELELLLEPLSQRAEAWNLPSSNTTPVDPSEEVLGRSLRAMAQIKLNSARIKLHRYCAFHDLPVFTGKHCDLKAKTEDDSGGNLEPRQLPTCCSSFTSLPTSSPESVTSTRSSPYSDSTTSGSSSVSTTASSSTSPFPFNPHQSAKICLRAALNIANSFDELPYPNPTGQLCSAPIFLSPTSAIVVPRTMPSFACCAMQCAYALLMIHQRTNAFPESANNYMVGTLLARLQHGLTSILATLENYAIASEALGGMREQIRKAIEPYTVFKI</sequence>
<name>A0AAN6RZZ4_9PEZI</name>
<keyword evidence="1" id="KW-0539">Nucleus</keyword>
<feature type="compositionally biased region" description="Basic residues" evidence="2">
    <location>
        <begin position="57"/>
        <end position="68"/>
    </location>
</feature>
<gene>
    <name evidence="4" type="ORF">QBC46DRAFT_398505</name>
</gene>
<dbReference type="PROSITE" id="PS50048">
    <property type="entry name" value="ZN2_CY6_FUNGAL_2"/>
    <property type="match status" value="1"/>
</dbReference>
<comment type="caution">
    <text evidence="4">The sequence shown here is derived from an EMBL/GenBank/DDBJ whole genome shotgun (WGS) entry which is preliminary data.</text>
</comment>
<evidence type="ECO:0000256" key="1">
    <source>
        <dbReference type="ARBA" id="ARBA00023242"/>
    </source>
</evidence>
<dbReference type="CDD" id="cd00067">
    <property type="entry name" value="GAL4"/>
    <property type="match status" value="1"/>
</dbReference>
<dbReference type="Proteomes" id="UP001303473">
    <property type="component" value="Unassembled WGS sequence"/>
</dbReference>
<feature type="region of interest" description="Disordered" evidence="2">
    <location>
        <begin position="518"/>
        <end position="558"/>
    </location>
</feature>
<dbReference type="Gene3D" id="4.10.240.10">
    <property type="entry name" value="Zn(2)-C6 fungal-type DNA-binding domain"/>
    <property type="match status" value="1"/>
</dbReference>
<dbReference type="AlphaFoldDB" id="A0AAN6RZZ4"/>
<evidence type="ECO:0000259" key="3">
    <source>
        <dbReference type="PROSITE" id="PS50048"/>
    </source>
</evidence>
<accession>A0AAN6RZZ4</accession>
<dbReference type="PANTHER" id="PTHR47431">
    <property type="entry name" value="ZN(II)2CYS6 TRANSCRIPTION FACTOR (EUROFUNG)-RELATED"/>
    <property type="match status" value="1"/>
</dbReference>
<feature type="region of interest" description="Disordered" evidence="2">
    <location>
        <begin position="52"/>
        <end position="78"/>
    </location>
</feature>
<dbReference type="SUPFAM" id="SSF57701">
    <property type="entry name" value="Zn2/Cys6 DNA-binding domain"/>
    <property type="match status" value="1"/>
</dbReference>
<dbReference type="GO" id="GO:0000981">
    <property type="term" value="F:DNA-binding transcription factor activity, RNA polymerase II-specific"/>
    <property type="evidence" value="ECO:0007669"/>
    <property type="project" value="InterPro"/>
</dbReference>
<dbReference type="InterPro" id="IPR001138">
    <property type="entry name" value="Zn2Cys6_DnaBD"/>
</dbReference>
<dbReference type="PROSITE" id="PS00463">
    <property type="entry name" value="ZN2_CY6_FUNGAL_1"/>
    <property type="match status" value="1"/>
</dbReference>
<evidence type="ECO:0000313" key="4">
    <source>
        <dbReference type="EMBL" id="KAK3934998.1"/>
    </source>
</evidence>
<evidence type="ECO:0000256" key="2">
    <source>
        <dbReference type="SAM" id="MobiDB-lite"/>
    </source>
</evidence>
<dbReference type="Pfam" id="PF00172">
    <property type="entry name" value="Zn_clus"/>
    <property type="match status" value="1"/>
</dbReference>
<proteinExistence type="predicted"/>
<protein>
    <submittedName>
        <fullName evidence="4">Sorbicillinoid biosynthetic cluster transcription factor sor3</fullName>
    </submittedName>
</protein>
<dbReference type="EMBL" id="MU853947">
    <property type="protein sequence ID" value="KAK3934998.1"/>
    <property type="molecule type" value="Genomic_DNA"/>
</dbReference>
<feature type="region of interest" description="Disordered" evidence="2">
    <location>
        <begin position="253"/>
        <end position="273"/>
    </location>
</feature>
<dbReference type="SMART" id="SM00066">
    <property type="entry name" value="GAL4"/>
    <property type="match status" value="1"/>
</dbReference>
<feature type="compositionally biased region" description="Low complexity" evidence="2">
    <location>
        <begin position="518"/>
        <end position="556"/>
    </location>
</feature>
<dbReference type="GO" id="GO:0008270">
    <property type="term" value="F:zinc ion binding"/>
    <property type="evidence" value="ECO:0007669"/>
    <property type="project" value="InterPro"/>
</dbReference>
<dbReference type="CDD" id="cd12148">
    <property type="entry name" value="fungal_TF_MHR"/>
    <property type="match status" value="1"/>
</dbReference>
<organism evidence="4 5">
    <name type="scientific">Diplogelasinospora grovesii</name>
    <dbReference type="NCBI Taxonomy" id="303347"/>
    <lineage>
        <taxon>Eukaryota</taxon>
        <taxon>Fungi</taxon>
        <taxon>Dikarya</taxon>
        <taxon>Ascomycota</taxon>
        <taxon>Pezizomycotina</taxon>
        <taxon>Sordariomycetes</taxon>
        <taxon>Sordariomycetidae</taxon>
        <taxon>Sordariales</taxon>
        <taxon>Diplogelasinosporaceae</taxon>
        <taxon>Diplogelasinospora</taxon>
    </lineage>
</organism>
<evidence type="ECO:0000313" key="5">
    <source>
        <dbReference type="Proteomes" id="UP001303473"/>
    </source>
</evidence>
<reference evidence="5" key="1">
    <citation type="journal article" date="2023" name="Mol. Phylogenet. Evol.">
        <title>Genome-scale phylogeny and comparative genomics of the fungal order Sordariales.</title>
        <authorList>
            <person name="Hensen N."/>
            <person name="Bonometti L."/>
            <person name="Westerberg I."/>
            <person name="Brannstrom I.O."/>
            <person name="Guillou S."/>
            <person name="Cros-Aarteil S."/>
            <person name="Calhoun S."/>
            <person name="Haridas S."/>
            <person name="Kuo A."/>
            <person name="Mondo S."/>
            <person name="Pangilinan J."/>
            <person name="Riley R."/>
            <person name="LaButti K."/>
            <person name="Andreopoulos B."/>
            <person name="Lipzen A."/>
            <person name="Chen C."/>
            <person name="Yan M."/>
            <person name="Daum C."/>
            <person name="Ng V."/>
            <person name="Clum A."/>
            <person name="Steindorff A."/>
            <person name="Ohm R.A."/>
            <person name="Martin F."/>
            <person name="Silar P."/>
            <person name="Natvig D.O."/>
            <person name="Lalanne C."/>
            <person name="Gautier V."/>
            <person name="Ament-Velasquez S.L."/>
            <person name="Kruys A."/>
            <person name="Hutchinson M.I."/>
            <person name="Powell A.J."/>
            <person name="Barry K."/>
            <person name="Miller A.N."/>
            <person name="Grigoriev I.V."/>
            <person name="Debuchy R."/>
            <person name="Gladieux P."/>
            <person name="Hiltunen Thoren M."/>
            <person name="Johannesson H."/>
        </authorList>
    </citation>
    <scope>NUCLEOTIDE SEQUENCE [LARGE SCALE GENOMIC DNA]</scope>
    <source>
        <strain evidence="5">CBS 340.73</strain>
    </source>
</reference>
<keyword evidence="5" id="KW-1185">Reference proteome</keyword>
<dbReference type="InterPro" id="IPR036864">
    <property type="entry name" value="Zn2-C6_fun-type_DNA-bd_sf"/>
</dbReference>